<protein>
    <submittedName>
        <fullName evidence="1">Uncharacterized protein</fullName>
    </submittedName>
</protein>
<accession>A0A7J7LH66</accession>
<keyword evidence="2" id="KW-1185">Reference proteome</keyword>
<evidence type="ECO:0000313" key="1">
    <source>
        <dbReference type="EMBL" id="KAF6141922.1"/>
    </source>
</evidence>
<reference evidence="1 2" key="1">
    <citation type="journal article" date="2020" name="IScience">
        <title>Genome Sequencing of the Endangered Kingdonia uniflora (Circaeasteraceae, Ranunculales) Reveals Potential Mechanisms of Evolutionary Specialization.</title>
        <authorList>
            <person name="Sun Y."/>
            <person name="Deng T."/>
            <person name="Zhang A."/>
            <person name="Moore M.J."/>
            <person name="Landis J.B."/>
            <person name="Lin N."/>
            <person name="Zhang H."/>
            <person name="Zhang X."/>
            <person name="Huang J."/>
            <person name="Zhang X."/>
            <person name="Sun H."/>
            <person name="Wang H."/>
        </authorList>
    </citation>
    <scope>NUCLEOTIDE SEQUENCE [LARGE SCALE GENOMIC DNA]</scope>
    <source>
        <strain evidence="1">TB1705</strain>
        <tissue evidence="1">Leaf</tissue>
    </source>
</reference>
<dbReference type="EMBL" id="JACGCM010002284">
    <property type="protein sequence ID" value="KAF6141922.1"/>
    <property type="molecule type" value="Genomic_DNA"/>
</dbReference>
<feature type="non-terminal residue" evidence="1">
    <location>
        <position position="102"/>
    </location>
</feature>
<gene>
    <name evidence="1" type="ORF">GIB67_037890</name>
</gene>
<name>A0A7J7LH66_9MAGN</name>
<dbReference type="Proteomes" id="UP000541444">
    <property type="component" value="Unassembled WGS sequence"/>
</dbReference>
<proteinExistence type="predicted"/>
<dbReference type="AlphaFoldDB" id="A0A7J7LH66"/>
<evidence type="ECO:0000313" key="2">
    <source>
        <dbReference type="Proteomes" id="UP000541444"/>
    </source>
</evidence>
<sequence>MNSSVINECFPRETDLKDKYFKVNDPMLQEDLDEVIIMSNTILSQSPQNSALSIQPPMSPSIISFINPINSFKETMTETKYFSLSSNDFFDDNDDEIKYEHM</sequence>
<organism evidence="1 2">
    <name type="scientific">Kingdonia uniflora</name>
    <dbReference type="NCBI Taxonomy" id="39325"/>
    <lineage>
        <taxon>Eukaryota</taxon>
        <taxon>Viridiplantae</taxon>
        <taxon>Streptophyta</taxon>
        <taxon>Embryophyta</taxon>
        <taxon>Tracheophyta</taxon>
        <taxon>Spermatophyta</taxon>
        <taxon>Magnoliopsida</taxon>
        <taxon>Ranunculales</taxon>
        <taxon>Circaeasteraceae</taxon>
        <taxon>Kingdonia</taxon>
    </lineage>
</organism>
<comment type="caution">
    <text evidence="1">The sequence shown here is derived from an EMBL/GenBank/DDBJ whole genome shotgun (WGS) entry which is preliminary data.</text>
</comment>